<evidence type="ECO:0000256" key="1">
    <source>
        <dbReference type="ARBA" id="ARBA00023172"/>
    </source>
</evidence>
<keyword evidence="1" id="KW-0233">DNA recombination</keyword>
<dbReference type="InterPro" id="IPR011010">
    <property type="entry name" value="DNA_brk_join_enz"/>
</dbReference>
<dbReference type="Pfam" id="PF12834">
    <property type="entry name" value="Phage_int_SAM_2"/>
    <property type="match status" value="1"/>
</dbReference>
<dbReference type="GO" id="GO:0006310">
    <property type="term" value="P:DNA recombination"/>
    <property type="evidence" value="ECO:0007669"/>
    <property type="project" value="UniProtKB-KW"/>
</dbReference>
<dbReference type="GO" id="GO:0003677">
    <property type="term" value="F:DNA binding"/>
    <property type="evidence" value="ECO:0007669"/>
    <property type="project" value="InterPro"/>
</dbReference>
<dbReference type="RefSeq" id="WP_191146504.1">
    <property type="nucleotide sequence ID" value="NZ_JACXAF010000042.1"/>
</dbReference>
<accession>A0A8J6UK72</accession>
<evidence type="ECO:0000313" key="5">
    <source>
        <dbReference type="Proteomes" id="UP000638014"/>
    </source>
</evidence>
<proteinExistence type="predicted"/>
<feature type="domain" description="Putative integrase N-terminal" evidence="2">
    <location>
        <begin position="12"/>
        <end position="90"/>
    </location>
</feature>
<dbReference type="EMBL" id="JACXAF010000042">
    <property type="protein sequence ID" value="MBD1391458.1"/>
    <property type="molecule type" value="Genomic_DNA"/>
</dbReference>
<sequence length="288" mass="32431">MASDFLYQAKGLLRQHRVGSQATQAARLKTMTLIDRQLREAGVKRLQLRNLKPKHIERVLSLWKEQGLSAGTIKNRMAHIRWVSERIGKSGLCAASNASMGIEQRQYVTNEQKAVQLDFGALERISEPHLRMSFRLQEAFGLRREEAMKIQPMQADKGTHLHLHKTKGARPRDVAIRTEVQRKLLDEAKALARSGSLIPSERTYKQQMKLYEREAIKLGAGFKGHGLRHAYAQQRYLELTGRLAPAAGGESTKGLSGEAKTLDFEARMQISNELGHGRESVTAVYLGR</sequence>
<dbReference type="Pfam" id="PF12835">
    <property type="entry name" value="Integrase_1"/>
    <property type="match status" value="1"/>
</dbReference>
<dbReference type="InterPro" id="IPR024457">
    <property type="entry name" value="Putative_integrase_N"/>
</dbReference>
<dbReference type="GO" id="GO:0015074">
    <property type="term" value="P:DNA integration"/>
    <property type="evidence" value="ECO:0007669"/>
    <property type="project" value="InterPro"/>
</dbReference>
<protein>
    <submittedName>
        <fullName evidence="4">Integrase domain-containing protein</fullName>
    </submittedName>
</protein>
<evidence type="ECO:0000259" key="3">
    <source>
        <dbReference type="Pfam" id="PF12835"/>
    </source>
</evidence>
<dbReference type="InterPro" id="IPR024456">
    <property type="entry name" value="Integrase_catalytic_putative"/>
</dbReference>
<feature type="domain" description="Integrase catalytic" evidence="3">
    <location>
        <begin position="126"/>
        <end position="234"/>
    </location>
</feature>
<gene>
    <name evidence="4" type="ORF">IC617_18695</name>
</gene>
<evidence type="ECO:0000313" key="4">
    <source>
        <dbReference type="EMBL" id="MBD1391458.1"/>
    </source>
</evidence>
<evidence type="ECO:0000259" key="2">
    <source>
        <dbReference type="Pfam" id="PF12834"/>
    </source>
</evidence>
<reference evidence="4" key="1">
    <citation type="submission" date="2020-09" db="EMBL/GenBank/DDBJ databases">
        <title>A novel bacterium of genus Neiella, isolated from South China Sea.</title>
        <authorList>
            <person name="Huang H."/>
            <person name="Mo K."/>
            <person name="Hu Y."/>
        </authorList>
    </citation>
    <scope>NUCLEOTIDE SEQUENCE</scope>
    <source>
        <strain evidence="4">HB171785</strain>
    </source>
</reference>
<comment type="caution">
    <text evidence="4">The sequence shown here is derived from an EMBL/GenBank/DDBJ whole genome shotgun (WGS) entry which is preliminary data.</text>
</comment>
<keyword evidence="5" id="KW-1185">Reference proteome</keyword>
<organism evidence="4 5">
    <name type="scientific">Neiella litorisoli</name>
    <dbReference type="NCBI Taxonomy" id="2771431"/>
    <lineage>
        <taxon>Bacteria</taxon>
        <taxon>Pseudomonadati</taxon>
        <taxon>Pseudomonadota</taxon>
        <taxon>Gammaproteobacteria</taxon>
        <taxon>Alteromonadales</taxon>
        <taxon>Echinimonadaceae</taxon>
        <taxon>Neiella</taxon>
    </lineage>
</organism>
<dbReference type="SUPFAM" id="SSF56349">
    <property type="entry name" value="DNA breaking-rejoining enzymes"/>
    <property type="match status" value="1"/>
</dbReference>
<name>A0A8J6UK72_9GAMM</name>
<dbReference type="InterPro" id="IPR013762">
    <property type="entry name" value="Integrase-like_cat_sf"/>
</dbReference>
<dbReference type="AlphaFoldDB" id="A0A8J6UK72"/>
<dbReference type="Proteomes" id="UP000638014">
    <property type="component" value="Unassembled WGS sequence"/>
</dbReference>
<dbReference type="Gene3D" id="1.10.443.10">
    <property type="entry name" value="Intergrase catalytic core"/>
    <property type="match status" value="1"/>
</dbReference>